<dbReference type="Proteomes" id="UP000196594">
    <property type="component" value="Unassembled WGS sequence"/>
</dbReference>
<name>A0ABX3ZDL3_9BACL</name>
<dbReference type="RefSeq" id="WP_087618330.1">
    <property type="nucleotide sequence ID" value="NZ_JAFBEY010000010.1"/>
</dbReference>
<keyword evidence="3" id="KW-1185">Reference proteome</keyword>
<accession>A0ABX3ZDL3</accession>
<evidence type="ECO:0000313" key="3">
    <source>
        <dbReference type="Proteomes" id="UP000196594"/>
    </source>
</evidence>
<dbReference type="Pfam" id="PF00932">
    <property type="entry name" value="LTD"/>
    <property type="match status" value="1"/>
</dbReference>
<dbReference type="SMART" id="SM00849">
    <property type="entry name" value="Lactamase_B"/>
    <property type="match status" value="1"/>
</dbReference>
<dbReference type="Gene3D" id="3.60.15.10">
    <property type="entry name" value="Ribonuclease Z/Hydroxyacylglutathione hydrolase-like"/>
    <property type="match status" value="1"/>
</dbReference>
<dbReference type="PANTHER" id="PTHR30619:SF7">
    <property type="entry name" value="BETA-LACTAMASE DOMAIN PROTEIN"/>
    <property type="match status" value="1"/>
</dbReference>
<dbReference type="PROSITE" id="PS51841">
    <property type="entry name" value="LTD"/>
    <property type="match status" value="1"/>
</dbReference>
<organism evidence="2 3">
    <name type="scientific">Solibacillus kalamii</name>
    <dbReference type="NCBI Taxonomy" id="1748298"/>
    <lineage>
        <taxon>Bacteria</taxon>
        <taxon>Bacillati</taxon>
        <taxon>Bacillota</taxon>
        <taxon>Bacilli</taxon>
        <taxon>Bacillales</taxon>
        <taxon>Caryophanaceae</taxon>
        <taxon>Solibacillus</taxon>
    </lineage>
</organism>
<evidence type="ECO:0000259" key="1">
    <source>
        <dbReference type="PROSITE" id="PS51841"/>
    </source>
</evidence>
<sequence>MKKIIGLLMFTLLFVAGCTETTEEIYKEPLKEMAVHFIDVGQGDSIFIEAPNGKTMLIDGGVKGAGKEVVAYLKAQGVKRLDYVVATHPDADHIGGLIPVLNSISIKEFIDSGKVHTSQTYEEMLSLIQAKNIRFTIPKAGDEIQLEDNLTIEVLAADEAASDNNDASIVLRAEYQNISFLLMGDADHGVEQELLRKGTDVQASILKAGHHGSNTSSSPEFVEAVSPLATILSYGQDNKYGHPHAEVIDILQHVNSEIYSTAEAGTIVITTDGVTYEIDAQQWTGVGATNSAPLKASTSNGKVELISKDVHEEIVVIQNNSSEAANLEGWELISVEGNQIFNFPAINLAPGKKLSITSGPNAKPGASTLEWSKRQIWLNSGDAAQLVNAKGEVVSELQ</sequence>
<feature type="domain" description="LTD" evidence="1">
    <location>
        <begin position="290"/>
        <end position="398"/>
    </location>
</feature>
<protein>
    <submittedName>
        <fullName evidence="2">Competence protein</fullName>
    </submittedName>
</protein>
<dbReference type="SUPFAM" id="SSF74853">
    <property type="entry name" value="Lamin A/C globular tail domain"/>
    <property type="match status" value="1"/>
</dbReference>
<dbReference type="InterPro" id="IPR001322">
    <property type="entry name" value="Lamin_tail_dom"/>
</dbReference>
<gene>
    <name evidence="2" type="ORF">CBM15_16420</name>
</gene>
<dbReference type="Gene3D" id="2.60.40.1260">
    <property type="entry name" value="Lamin Tail domain"/>
    <property type="match status" value="1"/>
</dbReference>
<evidence type="ECO:0000313" key="2">
    <source>
        <dbReference type="EMBL" id="OUZ37799.1"/>
    </source>
</evidence>
<dbReference type="PROSITE" id="PS51257">
    <property type="entry name" value="PROKAR_LIPOPROTEIN"/>
    <property type="match status" value="1"/>
</dbReference>
<dbReference type="InterPro" id="IPR036415">
    <property type="entry name" value="Lamin_tail_dom_sf"/>
</dbReference>
<dbReference type="InterPro" id="IPR035681">
    <property type="entry name" value="ComA-like_MBL"/>
</dbReference>
<dbReference type="InterPro" id="IPR036866">
    <property type="entry name" value="RibonucZ/Hydroxyglut_hydro"/>
</dbReference>
<dbReference type="Pfam" id="PF00753">
    <property type="entry name" value="Lactamase_B"/>
    <property type="match status" value="1"/>
</dbReference>
<reference evidence="2 3" key="1">
    <citation type="journal article" date="2017" name="Int. J. Syst. Evol. Microbiol.">
        <title>Solibacillus kalamii sp. nov., isolated from a high-efficiency particulate arrestance filter system used in the International Space Station.</title>
        <authorList>
            <person name="Checinska Sielaff A."/>
            <person name="Kumar R.M."/>
            <person name="Pal D."/>
            <person name="Mayilraj S."/>
            <person name="Venkateswaran K."/>
        </authorList>
    </citation>
    <scope>NUCLEOTIDE SEQUENCE [LARGE SCALE GENOMIC DNA]</scope>
    <source>
        <strain evidence="2 3">ISSFR-015</strain>
    </source>
</reference>
<dbReference type="InterPro" id="IPR001279">
    <property type="entry name" value="Metallo-B-lactamas"/>
</dbReference>
<proteinExistence type="predicted"/>
<dbReference type="EMBL" id="NHNT01000013">
    <property type="protein sequence ID" value="OUZ37799.1"/>
    <property type="molecule type" value="Genomic_DNA"/>
</dbReference>
<dbReference type="PANTHER" id="PTHR30619">
    <property type="entry name" value="DNA INTERNALIZATION/COMPETENCE PROTEIN COMEC/REC2"/>
    <property type="match status" value="1"/>
</dbReference>
<comment type="caution">
    <text evidence="2">The sequence shown here is derived from an EMBL/GenBank/DDBJ whole genome shotgun (WGS) entry which is preliminary data.</text>
</comment>
<dbReference type="CDD" id="cd07731">
    <property type="entry name" value="ComA-like_MBL-fold"/>
    <property type="match status" value="1"/>
</dbReference>
<dbReference type="SUPFAM" id="SSF56281">
    <property type="entry name" value="Metallo-hydrolase/oxidoreductase"/>
    <property type="match status" value="1"/>
</dbReference>
<dbReference type="InterPro" id="IPR052159">
    <property type="entry name" value="Competence_DNA_uptake"/>
</dbReference>